<keyword evidence="5 9" id="KW-0812">Transmembrane</keyword>
<keyword evidence="4" id="KW-0926">Vacuole</keyword>
<comment type="subcellular location">
    <subcellularLocation>
        <location evidence="1">Vacuole membrane</location>
        <topology evidence="1">Multi-pass membrane protein</topology>
    </subcellularLocation>
</comment>
<evidence type="ECO:0000256" key="5">
    <source>
        <dbReference type="ARBA" id="ARBA00022692"/>
    </source>
</evidence>
<evidence type="ECO:0000256" key="7">
    <source>
        <dbReference type="ARBA" id="ARBA00022989"/>
    </source>
</evidence>
<dbReference type="PANTHER" id="PTHR22950:SF678">
    <property type="entry name" value="VACUOLAR AMINO ACID TRANSPORTER 5-RELATED"/>
    <property type="match status" value="1"/>
</dbReference>
<dbReference type="GO" id="GO:0005313">
    <property type="term" value="F:L-glutamate transmembrane transporter activity"/>
    <property type="evidence" value="ECO:0007669"/>
    <property type="project" value="TreeGrafter"/>
</dbReference>
<feature type="transmembrane region" description="Helical" evidence="9">
    <location>
        <begin position="143"/>
        <end position="162"/>
    </location>
</feature>
<evidence type="ECO:0000259" key="10">
    <source>
        <dbReference type="Pfam" id="PF01490"/>
    </source>
</evidence>
<dbReference type="PANTHER" id="PTHR22950">
    <property type="entry name" value="AMINO ACID TRANSPORTER"/>
    <property type="match status" value="1"/>
</dbReference>
<accession>A0A146K9S8</accession>
<sequence>EELLLRDNDQSTTQHEYSTILGEKTKGEGQMTFSKAVFNLVNTIVGSGFLTMPYNLMLNGWVIGTMVLVLFGVLTMLSMWQLADVSTQTHCYQYYSIARKLFKSSAWGIIISCVMIIQTSGSLMSYAIIIQQDFYWWNKQDDFLFIQLTFWAFMLFLIYPLASM</sequence>
<keyword evidence="7 9" id="KW-1133">Transmembrane helix</keyword>
<keyword evidence="3" id="KW-0813">Transport</keyword>
<reference evidence="11" key="1">
    <citation type="submission" date="2015-07" db="EMBL/GenBank/DDBJ databases">
        <title>Adaptation to a free-living lifestyle via gene acquisitions in the diplomonad Trepomonas sp. PC1.</title>
        <authorList>
            <person name="Xu F."/>
            <person name="Jerlstrom-Hultqvist J."/>
            <person name="Kolisko M."/>
            <person name="Simpson A.G.B."/>
            <person name="Roger A.J."/>
            <person name="Svard S.G."/>
            <person name="Andersson J.O."/>
        </authorList>
    </citation>
    <scope>NUCLEOTIDE SEQUENCE</scope>
    <source>
        <strain evidence="11">PC1</strain>
    </source>
</reference>
<feature type="domain" description="Amino acid transporter transmembrane" evidence="10">
    <location>
        <begin position="31"/>
        <end position="162"/>
    </location>
</feature>
<dbReference type="GO" id="GO:0061459">
    <property type="term" value="F:L-arginine transmembrane transporter activity"/>
    <property type="evidence" value="ECO:0007669"/>
    <property type="project" value="TreeGrafter"/>
</dbReference>
<keyword evidence="6" id="KW-0029">Amino-acid transport</keyword>
<proteinExistence type="inferred from homology"/>
<evidence type="ECO:0000313" key="11">
    <source>
        <dbReference type="EMBL" id="JAP93078.1"/>
    </source>
</evidence>
<feature type="transmembrane region" description="Helical" evidence="9">
    <location>
        <begin position="36"/>
        <end position="54"/>
    </location>
</feature>
<feature type="non-terminal residue" evidence="11">
    <location>
        <position position="164"/>
    </location>
</feature>
<dbReference type="GO" id="GO:0005302">
    <property type="term" value="F:L-tyrosine transmembrane transporter activity"/>
    <property type="evidence" value="ECO:0007669"/>
    <property type="project" value="TreeGrafter"/>
</dbReference>
<feature type="non-terminal residue" evidence="11">
    <location>
        <position position="1"/>
    </location>
</feature>
<dbReference type="GO" id="GO:0005774">
    <property type="term" value="C:vacuolar membrane"/>
    <property type="evidence" value="ECO:0007669"/>
    <property type="project" value="UniProtKB-SubCell"/>
</dbReference>
<evidence type="ECO:0000256" key="4">
    <source>
        <dbReference type="ARBA" id="ARBA00022554"/>
    </source>
</evidence>
<dbReference type="GO" id="GO:0015194">
    <property type="term" value="F:L-serine transmembrane transporter activity"/>
    <property type="evidence" value="ECO:0007669"/>
    <property type="project" value="TreeGrafter"/>
</dbReference>
<evidence type="ECO:0000256" key="9">
    <source>
        <dbReference type="SAM" id="Phobius"/>
    </source>
</evidence>
<dbReference type="GO" id="GO:0015189">
    <property type="term" value="F:L-lysine transmembrane transporter activity"/>
    <property type="evidence" value="ECO:0007669"/>
    <property type="project" value="TreeGrafter"/>
</dbReference>
<evidence type="ECO:0000256" key="2">
    <source>
        <dbReference type="ARBA" id="ARBA00008066"/>
    </source>
</evidence>
<dbReference type="GO" id="GO:0005290">
    <property type="term" value="F:L-histidine transmembrane transporter activity"/>
    <property type="evidence" value="ECO:0007669"/>
    <property type="project" value="TreeGrafter"/>
</dbReference>
<dbReference type="InterPro" id="IPR013057">
    <property type="entry name" value="AA_transpt_TM"/>
</dbReference>
<evidence type="ECO:0000256" key="1">
    <source>
        <dbReference type="ARBA" id="ARBA00004128"/>
    </source>
</evidence>
<dbReference type="EMBL" id="GDID01003528">
    <property type="protein sequence ID" value="JAP93078.1"/>
    <property type="molecule type" value="Transcribed_RNA"/>
</dbReference>
<dbReference type="AlphaFoldDB" id="A0A146K9S8"/>
<evidence type="ECO:0000256" key="6">
    <source>
        <dbReference type="ARBA" id="ARBA00022970"/>
    </source>
</evidence>
<feature type="transmembrane region" description="Helical" evidence="9">
    <location>
        <begin position="60"/>
        <end position="83"/>
    </location>
</feature>
<organism evidence="11">
    <name type="scientific">Trepomonas sp. PC1</name>
    <dbReference type="NCBI Taxonomy" id="1076344"/>
    <lineage>
        <taxon>Eukaryota</taxon>
        <taxon>Metamonada</taxon>
        <taxon>Diplomonadida</taxon>
        <taxon>Hexamitidae</taxon>
        <taxon>Hexamitinae</taxon>
        <taxon>Trepomonas</taxon>
    </lineage>
</organism>
<feature type="transmembrane region" description="Helical" evidence="9">
    <location>
        <begin position="104"/>
        <end position="131"/>
    </location>
</feature>
<dbReference type="Pfam" id="PF01490">
    <property type="entry name" value="Aa_trans"/>
    <property type="match status" value="1"/>
</dbReference>
<protein>
    <submittedName>
        <fullName evidence="11">Amino acid transporter family protein</fullName>
    </submittedName>
</protein>
<evidence type="ECO:0000256" key="8">
    <source>
        <dbReference type="ARBA" id="ARBA00023136"/>
    </source>
</evidence>
<name>A0A146K9S8_9EUKA</name>
<comment type="similarity">
    <text evidence="2">Belongs to the amino acid/polyamine transporter 2 family.</text>
</comment>
<evidence type="ECO:0000256" key="3">
    <source>
        <dbReference type="ARBA" id="ARBA00022448"/>
    </source>
</evidence>
<gene>
    <name evidence="11" type="ORF">TPC1_14767</name>
</gene>
<keyword evidence="8 9" id="KW-0472">Membrane</keyword>